<dbReference type="GO" id="GO:0022857">
    <property type="term" value="F:transmembrane transporter activity"/>
    <property type="evidence" value="ECO:0007669"/>
    <property type="project" value="InterPro"/>
</dbReference>
<proteinExistence type="inferred from homology"/>
<dbReference type="PANTHER" id="PTHR30472">
    <property type="entry name" value="FERRIC ENTEROBACTIN TRANSPORT SYSTEM PERMEASE PROTEIN"/>
    <property type="match status" value="1"/>
</dbReference>
<dbReference type="InterPro" id="IPR037294">
    <property type="entry name" value="ABC_BtuC-like"/>
</dbReference>
<sequence>MIFSRQGAAVKSTATLFCGLLAVVLLTVVALACGLVFGSKPLTFGDLQHYLFSDGLRVYNDWVIDSRLPRTFTAACCGAALGLSGALMQGLTRNPLADPGLLGVNAGAAAAIVSALPLPFLQNVSEFWLALGGALVVSVVICSIGLSSRRGAYGKLVLAGAAIGAALSAYVSLLSQLNPVLFDYLRFWNSGAFGGVTLAGLGQMLPFAVPAAVTALLLGYHLNLIALGTDTARALGTKVLPVQLAVLVCAAVLAGSSVAVAGPVAFVGLAAAHLARIWTGNDYRWLLPYSLFIGACLLVVSDILARVVSAPAEVATGIITALAGAPLLYVVALRLKGAAK</sequence>
<dbReference type="CDD" id="cd06550">
    <property type="entry name" value="TM_ABC_iron-siderophores_like"/>
    <property type="match status" value="1"/>
</dbReference>
<dbReference type="Proteomes" id="UP000272412">
    <property type="component" value="Unassembled WGS sequence"/>
</dbReference>
<keyword evidence="6 8" id="KW-1133">Transmembrane helix</keyword>
<gene>
    <name evidence="9" type="ORF">EGK74_04735</name>
</gene>
<feature type="transmembrane region" description="Helical" evidence="8">
    <location>
        <begin position="193"/>
        <end position="222"/>
    </location>
</feature>
<dbReference type="GO" id="GO:0005886">
    <property type="term" value="C:plasma membrane"/>
    <property type="evidence" value="ECO:0007669"/>
    <property type="project" value="UniProtKB-SubCell"/>
</dbReference>
<feature type="transmembrane region" description="Helical" evidence="8">
    <location>
        <begin position="127"/>
        <end position="146"/>
    </location>
</feature>
<feature type="transmembrane region" description="Helical" evidence="8">
    <location>
        <begin position="314"/>
        <end position="335"/>
    </location>
</feature>
<keyword evidence="3" id="KW-0813">Transport</keyword>
<dbReference type="GO" id="GO:0033214">
    <property type="term" value="P:siderophore-iron import into cell"/>
    <property type="evidence" value="ECO:0007669"/>
    <property type="project" value="TreeGrafter"/>
</dbReference>
<comment type="subcellular location">
    <subcellularLocation>
        <location evidence="1">Cell membrane</location>
        <topology evidence="1">Multi-pass membrane protein</topology>
    </subcellularLocation>
</comment>
<keyword evidence="10" id="KW-1185">Reference proteome</keyword>
<comment type="similarity">
    <text evidence="2">Belongs to the binding-protein-dependent transport system permease family. FecCD subfamily.</text>
</comment>
<evidence type="ECO:0000256" key="8">
    <source>
        <dbReference type="SAM" id="Phobius"/>
    </source>
</evidence>
<dbReference type="AlphaFoldDB" id="A0A3N4NCQ6"/>
<evidence type="ECO:0000256" key="6">
    <source>
        <dbReference type="ARBA" id="ARBA00022989"/>
    </source>
</evidence>
<evidence type="ECO:0000313" key="10">
    <source>
        <dbReference type="Proteomes" id="UP000272412"/>
    </source>
</evidence>
<evidence type="ECO:0000256" key="3">
    <source>
        <dbReference type="ARBA" id="ARBA00022448"/>
    </source>
</evidence>
<dbReference type="Gene3D" id="1.10.3470.10">
    <property type="entry name" value="ABC transporter involved in vitamin B12 uptake, BtuC"/>
    <property type="match status" value="1"/>
</dbReference>
<dbReference type="SUPFAM" id="SSF81345">
    <property type="entry name" value="ABC transporter involved in vitamin B12 uptake, BtuC"/>
    <property type="match status" value="1"/>
</dbReference>
<keyword evidence="7 8" id="KW-0472">Membrane</keyword>
<keyword evidence="5 8" id="KW-0812">Transmembrane</keyword>
<evidence type="ECO:0000256" key="7">
    <source>
        <dbReference type="ARBA" id="ARBA00023136"/>
    </source>
</evidence>
<feature type="transmembrane region" description="Helical" evidence="8">
    <location>
        <begin position="153"/>
        <end position="173"/>
    </location>
</feature>
<dbReference type="PANTHER" id="PTHR30472:SF1">
    <property type="entry name" value="FE(3+) DICITRATE TRANSPORT SYSTEM PERMEASE PROTEIN FECC-RELATED"/>
    <property type="match status" value="1"/>
</dbReference>
<reference evidence="9 10" key="1">
    <citation type="submission" date="2018-11" db="EMBL/GenBank/DDBJ databases">
        <title>Neisseria weixii sp. nov. isolated from the rectal contents of plateau pika (Ochotona cruzoniae).</title>
        <authorList>
            <person name="Zhang G."/>
        </authorList>
    </citation>
    <scope>NUCLEOTIDE SEQUENCE [LARGE SCALE GENOMIC DNA]</scope>
    <source>
        <strain evidence="9 10">10009</strain>
    </source>
</reference>
<organism evidence="9 10">
    <name type="scientific">Neisseria weixii</name>
    <dbReference type="NCBI Taxonomy" id="1853276"/>
    <lineage>
        <taxon>Bacteria</taxon>
        <taxon>Pseudomonadati</taxon>
        <taxon>Pseudomonadota</taxon>
        <taxon>Betaproteobacteria</taxon>
        <taxon>Neisseriales</taxon>
        <taxon>Neisseriaceae</taxon>
        <taxon>Neisseria</taxon>
    </lineage>
</organism>
<evidence type="ECO:0000256" key="2">
    <source>
        <dbReference type="ARBA" id="ARBA00007935"/>
    </source>
</evidence>
<feature type="transmembrane region" description="Helical" evidence="8">
    <location>
        <begin position="71"/>
        <end position="88"/>
    </location>
</feature>
<dbReference type="EMBL" id="RPFL01000009">
    <property type="protein sequence ID" value="RPD89159.1"/>
    <property type="molecule type" value="Genomic_DNA"/>
</dbReference>
<feature type="transmembrane region" description="Helical" evidence="8">
    <location>
        <begin position="100"/>
        <end position="121"/>
    </location>
</feature>
<dbReference type="InterPro" id="IPR000522">
    <property type="entry name" value="ABC_transptr_permease_BtuC"/>
</dbReference>
<dbReference type="Pfam" id="PF01032">
    <property type="entry name" value="FecCD"/>
    <property type="match status" value="1"/>
</dbReference>
<feature type="transmembrane region" description="Helical" evidence="8">
    <location>
        <begin position="286"/>
        <end position="308"/>
    </location>
</feature>
<dbReference type="PROSITE" id="PS51257">
    <property type="entry name" value="PROKAR_LIPOPROTEIN"/>
    <property type="match status" value="1"/>
</dbReference>
<comment type="caution">
    <text evidence="9">The sequence shown here is derived from an EMBL/GenBank/DDBJ whole genome shotgun (WGS) entry which is preliminary data.</text>
</comment>
<protein>
    <submittedName>
        <fullName evidence="9">Iron ABC transporter permease</fullName>
    </submittedName>
</protein>
<keyword evidence="4" id="KW-1003">Cell membrane</keyword>
<name>A0A3N4NCQ6_9NEIS</name>
<evidence type="ECO:0000256" key="5">
    <source>
        <dbReference type="ARBA" id="ARBA00022692"/>
    </source>
</evidence>
<accession>A0A3N4NCQ6</accession>
<evidence type="ECO:0000256" key="4">
    <source>
        <dbReference type="ARBA" id="ARBA00022475"/>
    </source>
</evidence>
<evidence type="ECO:0000313" key="9">
    <source>
        <dbReference type="EMBL" id="RPD89159.1"/>
    </source>
</evidence>
<evidence type="ECO:0000256" key="1">
    <source>
        <dbReference type="ARBA" id="ARBA00004651"/>
    </source>
</evidence>